<keyword evidence="3" id="KW-1185">Reference proteome</keyword>
<sequence>STSGPCASLASSSLLVRLASRPALPGLPGLPWHRSSTAYVPSATRMHHARMPCGLVSSTSSREAGTAELRSQEAVDQRVLFWPCYCPSGPRNVEAGWLAGWQSVSSQTVLLLVSLGESCSSLHSASALGFCCLCRRVSHTHPRARHQQVSRDRAAERPAQRNMSVRPGTTGVQCNGNLIPWQCGSFPRIQSRARAVEMRQLDEAFNPSFSLSILPFSST</sequence>
<feature type="non-terminal residue" evidence="2">
    <location>
        <position position="1"/>
    </location>
</feature>
<reference evidence="2 3" key="1">
    <citation type="journal article" date="2018" name="Mycol. Prog.">
        <title>Coniella lustricola, a new species from submerged detritus.</title>
        <authorList>
            <person name="Raudabaugh D.B."/>
            <person name="Iturriaga T."/>
            <person name="Carver A."/>
            <person name="Mondo S."/>
            <person name="Pangilinan J."/>
            <person name="Lipzen A."/>
            <person name="He G."/>
            <person name="Amirebrahimi M."/>
            <person name="Grigoriev I.V."/>
            <person name="Miller A.N."/>
        </authorList>
    </citation>
    <scope>NUCLEOTIDE SEQUENCE [LARGE SCALE GENOMIC DNA]</scope>
    <source>
        <strain evidence="2 3">B22-T-1</strain>
    </source>
</reference>
<feature type="region of interest" description="Disordered" evidence="1">
    <location>
        <begin position="144"/>
        <end position="168"/>
    </location>
</feature>
<evidence type="ECO:0000313" key="2">
    <source>
        <dbReference type="EMBL" id="PSR94167.1"/>
    </source>
</evidence>
<protein>
    <submittedName>
        <fullName evidence="2">Uncharacterized protein</fullName>
    </submittedName>
</protein>
<feature type="compositionally biased region" description="Basic and acidic residues" evidence="1">
    <location>
        <begin position="149"/>
        <end position="159"/>
    </location>
</feature>
<proteinExistence type="predicted"/>
<dbReference type="Proteomes" id="UP000241462">
    <property type="component" value="Unassembled WGS sequence"/>
</dbReference>
<evidence type="ECO:0000313" key="3">
    <source>
        <dbReference type="Proteomes" id="UP000241462"/>
    </source>
</evidence>
<organism evidence="2 3">
    <name type="scientific">Coniella lustricola</name>
    <dbReference type="NCBI Taxonomy" id="2025994"/>
    <lineage>
        <taxon>Eukaryota</taxon>
        <taxon>Fungi</taxon>
        <taxon>Dikarya</taxon>
        <taxon>Ascomycota</taxon>
        <taxon>Pezizomycotina</taxon>
        <taxon>Sordariomycetes</taxon>
        <taxon>Sordariomycetidae</taxon>
        <taxon>Diaporthales</taxon>
        <taxon>Schizoparmaceae</taxon>
        <taxon>Coniella</taxon>
    </lineage>
</organism>
<dbReference type="EMBL" id="KZ678401">
    <property type="protein sequence ID" value="PSR94167.1"/>
    <property type="molecule type" value="Genomic_DNA"/>
</dbReference>
<accession>A0A2T3AEK7</accession>
<name>A0A2T3AEK7_9PEZI</name>
<dbReference type="InParanoid" id="A0A2T3AEK7"/>
<gene>
    <name evidence="2" type="ORF">BD289DRAFT_158950</name>
</gene>
<evidence type="ECO:0000256" key="1">
    <source>
        <dbReference type="SAM" id="MobiDB-lite"/>
    </source>
</evidence>
<dbReference type="AlphaFoldDB" id="A0A2T3AEK7"/>